<feature type="transmembrane region" description="Helical" evidence="5">
    <location>
        <begin position="43"/>
        <end position="63"/>
    </location>
</feature>
<evidence type="ECO:0000313" key="7">
    <source>
        <dbReference type="Proteomes" id="UP000284416"/>
    </source>
</evidence>
<dbReference type="PANTHER" id="PTHR43847">
    <property type="entry name" value="BLL3993 PROTEIN"/>
    <property type="match status" value="1"/>
</dbReference>
<dbReference type="Pfam" id="PF04140">
    <property type="entry name" value="ICMT"/>
    <property type="match status" value="1"/>
</dbReference>
<evidence type="ECO:0008006" key="8">
    <source>
        <dbReference type="Google" id="ProtNLM"/>
    </source>
</evidence>
<keyword evidence="7" id="KW-1185">Reference proteome</keyword>
<dbReference type="PANTHER" id="PTHR43847:SF1">
    <property type="entry name" value="BLL3993 PROTEIN"/>
    <property type="match status" value="1"/>
</dbReference>
<evidence type="ECO:0000256" key="5">
    <source>
        <dbReference type="SAM" id="Phobius"/>
    </source>
</evidence>
<dbReference type="RefSeq" id="WP_118919949.1">
    <property type="nucleotide sequence ID" value="NZ_QWEG01000003.1"/>
</dbReference>
<keyword evidence="2 5" id="KW-0812">Transmembrane</keyword>
<reference evidence="6 7" key="1">
    <citation type="journal article" date="2017" name="Int. J. Syst. Evol. Microbiol.">
        <title>Bacillus notoginsengisoli sp. nov., a novel bacterium isolated from the rhizosphere of Panax notoginseng.</title>
        <authorList>
            <person name="Zhang M.Y."/>
            <person name="Cheng J."/>
            <person name="Cai Y."/>
            <person name="Zhang T.Y."/>
            <person name="Wu Y.Y."/>
            <person name="Manikprabhu D."/>
            <person name="Li W.J."/>
            <person name="Zhang Y.X."/>
        </authorList>
    </citation>
    <scope>NUCLEOTIDE SEQUENCE [LARGE SCALE GENOMIC DNA]</scope>
    <source>
        <strain evidence="6 7">JCM 30743</strain>
    </source>
</reference>
<organism evidence="6 7">
    <name type="scientific">Neobacillus notoginsengisoli</name>
    <dbReference type="NCBI Taxonomy" id="1578198"/>
    <lineage>
        <taxon>Bacteria</taxon>
        <taxon>Bacillati</taxon>
        <taxon>Bacillota</taxon>
        <taxon>Bacilli</taxon>
        <taxon>Bacillales</taxon>
        <taxon>Bacillaceae</taxon>
        <taxon>Neobacillus</taxon>
    </lineage>
</organism>
<dbReference type="GO" id="GO:0016020">
    <property type="term" value="C:membrane"/>
    <property type="evidence" value="ECO:0007669"/>
    <property type="project" value="UniProtKB-SubCell"/>
</dbReference>
<dbReference type="OrthoDB" id="7203053at2"/>
<evidence type="ECO:0000256" key="3">
    <source>
        <dbReference type="ARBA" id="ARBA00022989"/>
    </source>
</evidence>
<dbReference type="InterPro" id="IPR007269">
    <property type="entry name" value="ICMT_MeTrfase"/>
</dbReference>
<gene>
    <name evidence="6" type="ORF">D1B31_06645</name>
</gene>
<accession>A0A417YXI9</accession>
<dbReference type="GO" id="GO:0004671">
    <property type="term" value="F:protein C-terminal S-isoprenylcysteine carboxyl O-methyltransferase activity"/>
    <property type="evidence" value="ECO:0007669"/>
    <property type="project" value="InterPro"/>
</dbReference>
<evidence type="ECO:0000313" key="6">
    <source>
        <dbReference type="EMBL" id="RHW42294.1"/>
    </source>
</evidence>
<comment type="caution">
    <text evidence="6">The sequence shown here is derived from an EMBL/GenBank/DDBJ whole genome shotgun (WGS) entry which is preliminary data.</text>
</comment>
<name>A0A417YXI9_9BACI</name>
<evidence type="ECO:0000256" key="1">
    <source>
        <dbReference type="ARBA" id="ARBA00004141"/>
    </source>
</evidence>
<dbReference type="Proteomes" id="UP000284416">
    <property type="component" value="Unassembled WGS sequence"/>
</dbReference>
<evidence type="ECO:0000256" key="2">
    <source>
        <dbReference type="ARBA" id="ARBA00022692"/>
    </source>
</evidence>
<feature type="transmembrane region" description="Helical" evidence="5">
    <location>
        <begin position="122"/>
        <end position="148"/>
    </location>
</feature>
<keyword evidence="3 5" id="KW-1133">Transmembrane helix</keyword>
<feature type="transmembrane region" description="Helical" evidence="5">
    <location>
        <begin position="70"/>
        <end position="88"/>
    </location>
</feature>
<comment type="subcellular location">
    <subcellularLocation>
        <location evidence="1">Membrane</location>
        <topology evidence="1">Multi-pass membrane protein</topology>
    </subcellularLocation>
</comment>
<dbReference type="EMBL" id="QWEG01000003">
    <property type="protein sequence ID" value="RHW42294.1"/>
    <property type="molecule type" value="Genomic_DNA"/>
</dbReference>
<dbReference type="Gene3D" id="1.20.120.1630">
    <property type="match status" value="1"/>
</dbReference>
<dbReference type="AlphaFoldDB" id="A0A417YXI9"/>
<dbReference type="InterPro" id="IPR052527">
    <property type="entry name" value="Metal_cation-efflux_comp"/>
</dbReference>
<protein>
    <recommendedName>
        <fullName evidence="8">Isoprenylcysteine carboxyl methyltransferase</fullName>
    </recommendedName>
</protein>
<sequence length="190" mass="21856">MTLFAVFLCFVILQRLIELFIARRNEQRMKAEGAIEFGQEHYPWMVSMHVGFFLCLIGEVAFWQKSLSPFWLILLPVFLLAQAGRIWALTSLGKYWNTKIIVLPGANVVRKGPYRLVRHPNYVIVTLEMFVIPLLFNAYMTAAVFALLNAIMLSIRIPAEEAALKKLTEYEHTFGKSGKLSPKMLKKFDN</sequence>
<evidence type="ECO:0000256" key="4">
    <source>
        <dbReference type="ARBA" id="ARBA00023136"/>
    </source>
</evidence>
<proteinExistence type="predicted"/>
<keyword evidence="4 5" id="KW-0472">Membrane</keyword>